<organism evidence="10 11">
    <name type="scientific">Ciona savignyi</name>
    <name type="common">Pacific transparent sea squirt</name>
    <dbReference type="NCBI Taxonomy" id="51511"/>
    <lineage>
        <taxon>Eukaryota</taxon>
        <taxon>Metazoa</taxon>
        <taxon>Chordata</taxon>
        <taxon>Tunicata</taxon>
        <taxon>Ascidiacea</taxon>
        <taxon>Phlebobranchia</taxon>
        <taxon>Cionidae</taxon>
        <taxon>Ciona</taxon>
    </lineage>
</organism>
<comment type="function">
    <text evidence="7 8">TFIIF is a general transcription initiation factor that binds to RNA polymerase II and helps to recruit it to the initiation complex in collaboration with TFIIB. It promotes transcription elongation.</text>
</comment>
<keyword evidence="6 8" id="KW-0539">Nucleus</keyword>
<dbReference type="STRING" id="51511.ENSCSAVP00000004503"/>
<dbReference type="InterPro" id="IPR036390">
    <property type="entry name" value="WH_DNA-bd_sf"/>
</dbReference>
<comment type="subcellular location">
    <subcellularLocation>
        <location evidence="1 8">Nucleus</location>
    </subcellularLocation>
</comment>
<feature type="compositionally biased region" description="Acidic residues" evidence="9">
    <location>
        <begin position="303"/>
        <end position="316"/>
    </location>
</feature>
<dbReference type="Gene3D" id="1.10.10.10">
    <property type="entry name" value="Winged helix-like DNA-binding domain superfamily/Winged helix DNA-binding domain"/>
    <property type="match status" value="1"/>
</dbReference>
<dbReference type="PANTHER" id="PTHR13011">
    <property type="entry name" value="TFIIF-ALPHA"/>
    <property type="match status" value="1"/>
</dbReference>
<evidence type="ECO:0000256" key="5">
    <source>
        <dbReference type="ARBA" id="ARBA00023163"/>
    </source>
</evidence>
<keyword evidence="3 8" id="KW-0805">Transcription regulation</keyword>
<reference evidence="10" key="3">
    <citation type="submission" date="2025-09" db="UniProtKB">
        <authorList>
            <consortium name="Ensembl"/>
        </authorList>
    </citation>
    <scope>IDENTIFICATION</scope>
</reference>
<feature type="compositionally biased region" description="Polar residues" evidence="9">
    <location>
        <begin position="436"/>
        <end position="448"/>
    </location>
</feature>
<evidence type="ECO:0000256" key="7">
    <source>
        <dbReference type="ARBA" id="ARBA00025232"/>
    </source>
</evidence>
<dbReference type="InterPro" id="IPR011039">
    <property type="entry name" value="TFIIF_interaction"/>
</dbReference>
<keyword evidence="4 8" id="KW-0238">DNA-binding</keyword>
<dbReference type="GO" id="GO:0005674">
    <property type="term" value="C:transcription factor TFIIF complex"/>
    <property type="evidence" value="ECO:0007669"/>
    <property type="project" value="TreeGrafter"/>
</dbReference>
<feature type="region of interest" description="Disordered" evidence="9">
    <location>
        <begin position="226"/>
        <end position="453"/>
    </location>
</feature>
<dbReference type="GeneTree" id="ENSGT00440000038032"/>
<dbReference type="SUPFAM" id="SSF50916">
    <property type="entry name" value="Rap30/74 interaction domains"/>
    <property type="match status" value="1"/>
</dbReference>
<dbReference type="eggNOG" id="KOG2393">
    <property type="taxonomic scope" value="Eukaryota"/>
</dbReference>
<dbReference type="FunCoup" id="H2YGQ4">
    <property type="interactions" value="321"/>
</dbReference>
<dbReference type="GO" id="GO:0001096">
    <property type="term" value="F:TFIIF-class transcription factor complex binding"/>
    <property type="evidence" value="ECO:0007669"/>
    <property type="project" value="TreeGrafter"/>
</dbReference>
<feature type="compositionally biased region" description="Basic residues" evidence="9">
    <location>
        <begin position="241"/>
        <end position="251"/>
    </location>
</feature>
<dbReference type="GO" id="GO:0006367">
    <property type="term" value="P:transcription initiation at RNA polymerase II promoter"/>
    <property type="evidence" value="ECO:0007669"/>
    <property type="project" value="InterPro"/>
</dbReference>
<reference evidence="11" key="1">
    <citation type="submission" date="2003-08" db="EMBL/GenBank/DDBJ databases">
        <authorList>
            <person name="Birren B."/>
            <person name="Nusbaum C."/>
            <person name="Abebe A."/>
            <person name="Abouelleil A."/>
            <person name="Adekoya E."/>
            <person name="Ait-zahra M."/>
            <person name="Allen N."/>
            <person name="Allen T."/>
            <person name="An P."/>
            <person name="Anderson M."/>
            <person name="Anderson S."/>
            <person name="Arachchi H."/>
            <person name="Armbruster J."/>
            <person name="Bachantsang P."/>
            <person name="Baldwin J."/>
            <person name="Barry A."/>
            <person name="Bayul T."/>
            <person name="Blitshsteyn B."/>
            <person name="Bloom T."/>
            <person name="Blye J."/>
            <person name="Boguslavskiy L."/>
            <person name="Borowsky M."/>
            <person name="Boukhgalter B."/>
            <person name="Brunache A."/>
            <person name="Butler J."/>
            <person name="Calixte N."/>
            <person name="Calvo S."/>
            <person name="Camarata J."/>
            <person name="Campo K."/>
            <person name="Chang J."/>
            <person name="Cheshatsang Y."/>
            <person name="Citroen M."/>
            <person name="Collymore A."/>
            <person name="Considine T."/>
            <person name="Cook A."/>
            <person name="Cooke P."/>
            <person name="Corum B."/>
            <person name="Cuomo C."/>
            <person name="David R."/>
            <person name="Dawoe T."/>
            <person name="Degray S."/>
            <person name="Dodge S."/>
            <person name="Dooley K."/>
            <person name="Dorje P."/>
            <person name="Dorjee K."/>
            <person name="Dorris L."/>
            <person name="Duffey N."/>
            <person name="Dupes A."/>
            <person name="Elkins T."/>
            <person name="Engels R."/>
            <person name="Erickson J."/>
            <person name="Farina A."/>
            <person name="Faro S."/>
            <person name="Ferreira P."/>
            <person name="Fischer H."/>
            <person name="Fitzgerald M."/>
            <person name="Foley K."/>
            <person name="Gage D."/>
            <person name="Galagan J."/>
            <person name="Gearin G."/>
            <person name="Gnerre S."/>
            <person name="Gnirke A."/>
            <person name="Goyette A."/>
            <person name="Graham J."/>
            <person name="Grandbois E."/>
            <person name="Gyaltsen K."/>
            <person name="Hafez N."/>
            <person name="Hagopian D."/>
            <person name="Hagos B."/>
            <person name="Hall J."/>
            <person name="Hatcher B."/>
            <person name="Heller A."/>
            <person name="Higgins H."/>
            <person name="Honan T."/>
            <person name="Horn A."/>
            <person name="Houde N."/>
            <person name="Hughes L."/>
            <person name="Hulme W."/>
            <person name="Husby E."/>
            <person name="Iliev I."/>
            <person name="Jaffe D."/>
            <person name="Jones C."/>
            <person name="Kamal M."/>
            <person name="Kamat A."/>
            <person name="Kamvysselis M."/>
            <person name="Karlsson E."/>
            <person name="Kells C."/>
            <person name="Kieu A."/>
            <person name="Kisner P."/>
            <person name="Kodira C."/>
            <person name="Kulbokas E."/>
            <person name="Labutti K."/>
            <person name="Lama D."/>
            <person name="Landers T."/>
            <person name="Leger J."/>
            <person name="Levine S."/>
            <person name="Lewis D."/>
            <person name="Lewis T."/>
            <person name="Lindblad-toh K."/>
            <person name="Liu X."/>
            <person name="Lokyitsang T."/>
            <person name="Lokyitsang Y."/>
            <person name="Lucien O."/>
            <person name="Lui A."/>
            <person name="Ma L.J."/>
            <person name="Mabbitt R."/>
            <person name="Macdonald J."/>
            <person name="Maclean C."/>
            <person name="Major J."/>
            <person name="Manning J."/>
            <person name="Marabella R."/>
            <person name="Maru K."/>
            <person name="Matthews C."/>
            <person name="Mauceli E."/>
            <person name="Mccarthy M."/>
            <person name="Mcdonough S."/>
            <person name="Mcghee T."/>
            <person name="Meldrim J."/>
            <person name="Meneus L."/>
            <person name="Mesirov J."/>
            <person name="Mihalev A."/>
            <person name="Mihova T."/>
            <person name="Mikkelsen T."/>
            <person name="Mlenga V."/>
            <person name="Moru K."/>
            <person name="Mozes J."/>
            <person name="Mulrain L."/>
            <person name="Munson G."/>
            <person name="Naylor J."/>
            <person name="Newes C."/>
            <person name="Nguyen C."/>
            <person name="Nguyen N."/>
            <person name="Nguyen T."/>
            <person name="Nicol R."/>
            <person name="Nielsen C."/>
            <person name="Nizzari M."/>
            <person name="Norbu C."/>
            <person name="Norbu N."/>
            <person name="O'donnell P."/>
            <person name="Okoawo O."/>
            <person name="O'leary S."/>
            <person name="Omotosho B."/>
            <person name="O'neill K."/>
            <person name="Osman S."/>
            <person name="Parker S."/>
            <person name="Perrin D."/>
            <person name="Phunkhang P."/>
            <person name="Piqani B."/>
            <person name="Purcell S."/>
            <person name="Rachupka T."/>
            <person name="Ramasamy U."/>
            <person name="Rameau R."/>
            <person name="Ray V."/>
            <person name="Raymond C."/>
            <person name="Retta R."/>
            <person name="Richardson S."/>
            <person name="Rise C."/>
            <person name="Rodriguez J."/>
            <person name="Rogers J."/>
            <person name="Rogov P."/>
            <person name="Rutman M."/>
            <person name="Schupbach R."/>
            <person name="Seaman C."/>
            <person name="Settipalli S."/>
            <person name="Sharpe T."/>
            <person name="Sheridan J."/>
            <person name="Sherpa N."/>
            <person name="Shi J."/>
            <person name="Smirnov S."/>
            <person name="Smith C."/>
            <person name="Sougnez C."/>
            <person name="Spencer B."/>
            <person name="Stalker J."/>
            <person name="Stange-thomann N."/>
            <person name="Stavropoulos S."/>
            <person name="Stetson K."/>
            <person name="Stone C."/>
            <person name="Stone S."/>
            <person name="Stubbs M."/>
            <person name="Talamas J."/>
            <person name="Tchuinga P."/>
            <person name="Tenzing P."/>
            <person name="Tesfaye S."/>
            <person name="Theodore J."/>
            <person name="Thoulutsang Y."/>
            <person name="Topham K."/>
            <person name="Towey S."/>
            <person name="Tsamla T."/>
            <person name="Tsomo N."/>
            <person name="Vallee D."/>
            <person name="Vassiliev H."/>
            <person name="Venkataraman V."/>
            <person name="Vinson J."/>
            <person name="Vo A."/>
            <person name="Wade C."/>
            <person name="Wang S."/>
            <person name="Wangchuk T."/>
            <person name="Wangdi T."/>
            <person name="Whittaker C."/>
            <person name="Wilkinson J."/>
            <person name="Wu Y."/>
            <person name="Wyman D."/>
            <person name="Yadav S."/>
            <person name="Yang S."/>
            <person name="Yang X."/>
            <person name="Yeager S."/>
            <person name="Yee E."/>
            <person name="Young G."/>
            <person name="Zainoun J."/>
            <person name="Zembeck L."/>
            <person name="Zimmer A."/>
            <person name="Zody M."/>
            <person name="Lander E."/>
        </authorList>
    </citation>
    <scope>NUCLEOTIDE SEQUENCE [LARGE SCALE GENOMIC DNA]</scope>
</reference>
<sequence length="518" mass="58365">VDCIDVMAHVDEYIVHVPKNLPKKFNVMRFNAGDKVDIRKWSEASLVRDMSGKKVYEQEEVYPEFGAGSEYGRKQREEARKLKYGMRKKKFVLENQPWNLTVTTLVKKDFLGKKEGGIGEGSMYFVFTQRPDFTFEAYPVDDWHNFNRKIRHRTLTDEEAEAAWDKRDKIVNHLNYMARKRLHLNDDDEGADDEGGMKSKTKTVIRKIKKEDNDLVIHDDEDLDLYMSGSSSEENDSGVEKKKKNKAKVNKKKEDSDKEQEEAVEDSDDGEHEGTEVLYASDVSSDESVEANDSKVAPHGIDELDDSSSDEDEEDDKKEKEQDKGSGLSKRPKEGSGSSGDSESDLEDEDSLSQSALFMQRKKTPTKDKGGKSSKGSSRSSTPTTESAGGQTSKSDLQNVKKKLESGRQSPLASSMLGKRGASSKQDPVSMKRQKTNQPGYSGSTSPTKDIGQHGITEEAVRKYLTHKPITTKDLLKKFKKKKTGLSSEQIVEKVAKILRKLNPQKIQTNGKMHLFLR</sequence>
<dbReference type="Ensembl" id="ENSCSAVT00000004569.1">
    <property type="protein sequence ID" value="ENSCSAVP00000004503.1"/>
    <property type="gene ID" value="ENSCSAVG00000002671.1"/>
</dbReference>
<evidence type="ECO:0000256" key="8">
    <source>
        <dbReference type="RuleBase" id="RU366044"/>
    </source>
</evidence>
<evidence type="ECO:0000256" key="6">
    <source>
        <dbReference type="ARBA" id="ARBA00023242"/>
    </source>
</evidence>
<keyword evidence="5 8" id="KW-0804">Transcription</keyword>
<reference evidence="10" key="2">
    <citation type="submission" date="2025-08" db="UniProtKB">
        <authorList>
            <consortium name="Ensembl"/>
        </authorList>
    </citation>
    <scope>IDENTIFICATION</scope>
</reference>
<dbReference type="AlphaFoldDB" id="H2YGQ4"/>
<name>H2YGQ4_CIOSA</name>
<evidence type="ECO:0000256" key="2">
    <source>
        <dbReference type="ARBA" id="ARBA00005249"/>
    </source>
</evidence>
<dbReference type="Proteomes" id="UP000007875">
    <property type="component" value="Unassembled WGS sequence"/>
</dbReference>
<evidence type="ECO:0000256" key="1">
    <source>
        <dbReference type="ARBA" id="ARBA00004123"/>
    </source>
</evidence>
<dbReference type="InterPro" id="IPR036388">
    <property type="entry name" value="WH-like_DNA-bd_sf"/>
</dbReference>
<evidence type="ECO:0000256" key="9">
    <source>
        <dbReference type="SAM" id="MobiDB-lite"/>
    </source>
</evidence>
<dbReference type="OMA" id="VTCGKTM"/>
<accession>H2YGQ4</accession>
<dbReference type="InParanoid" id="H2YGQ4"/>
<dbReference type="GO" id="GO:0016251">
    <property type="term" value="F:RNA polymerase II general transcription initiation factor activity"/>
    <property type="evidence" value="ECO:0007669"/>
    <property type="project" value="TreeGrafter"/>
</dbReference>
<evidence type="ECO:0000313" key="11">
    <source>
        <dbReference type="Proteomes" id="UP000007875"/>
    </source>
</evidence>
<evidence type="ECO:0000313" key="10">
    <source>
        <dbReference type="Ensembl" id="ENSCSAVP00000004503.1"/>
    </source>
</evidence>
<dbReference type="InterPro" id="IPR008851">
    <property type="entry name" value="TFIIF-alpha"/>
</dbReference>
<evidence type="ECO:0000256" key="4">
    <source>
        <dbReference type="ARBA" id="ARBA00023125"/>
    </source>
</evidence>
<protein>
    <recommendedName>
        <fullName evidence="8">Transcription initiation factor IIF subunit alpha</fullName>
    </recommendedName>
</protein>
<dbReference type="PANTHER" id="PTHR13011:SF0">
    <property type="entry name" value="GENERAL TRANSCRIPTION FACTOR IIF SUBUNIT 1"/>
    <property type="match status" value="1"/>
</dbReference>
<feature type="compositionally biased region" description="Low complexity" evidence="9">
    <location>
        <begin position="374"/>
        <end position="385"/>
    </location>
</feature>
<evidence type="ECO:0000256" key="3">
    <source>
        <dbReference type="ARBA" id="ARBA00023015"/>
    </source>
</evidence>
<dbReference type="GO" id="GO:0032968">
    <property type="term" value="P:positive regulation of transcription elongation by RNA polymerase II"/>
    <property type="evidence" value="ECO:0007669"/>
    <property type="project" value="InterPro"/>
</dbReference>
<dbReference type="Pfam" id="PF05793">
    <property type="entry name" value="TFIIF_alpha"/>
    <property type="match status" value="1"/>
</dbReference>
<dbReference type="GO" id="GO:0003677">
    <property type="term" value="F:DNA binding"/>
    <property type="evidence" value="ECO:0007669"/>
    <property type="project" value="UniProtKB-KW"/>
</dbReference>
<dbReference type="SUPFAM" id="SSF46785">
    <property type="entry name" value="Winged helix' DNA-binding domain"/>
    <property type="match status" value="1"/>
</dbReference>
<proteinExistence type="inferred from homology"/>
<feature type="compositionally biased region" description="Acidic residues" evidence="9">
    <location>
        <begin position="257"/>
        <end position="271"/>
    </location>
</feature>
<feature type="compositionally biased region" description="Polar residues" evidence="9">
    <location>
        <begin position="386"/>
        <end position="398"/>
    </location>
</feature>
<feature type="compositionally biased region" description="Acidic residues" evidence="9">
    <location>
        <begin position="342"/>
        <end position="351"/>
    </location>
</feature>
<keyword evidence="11" id="KW-1185">Reference proteome</keyword>
<comment type="similarity">
    <text evidence="2 8">Belongs to the TFIIF alpha subunit family.</text>
</comment>